<gene>
    <name evidence="8" type="ORF">C6N40_13755</name>
</gene>
<dbReference type="InterPro" id="IPR044068">
    <property type="entry name" value="CB"/>
</dbReference>
<dbReference type="PROSITE" id="PS51900">
    <property type="entry name" value="CB"/>
    <property type="match status" value="1"/>
</dbReference>
<dbReference type="GO" id="GO:0003677">
    <property type="term" value="F:DNA binding"/>
    <property type="evidence" value="ECO:0007669"/>
    <property type="project" value="UniProtKB-UniRule"/>
</dbReference>
<dbReference type="InterPro" id="IPR050090">
    <property type="entry name" value="Tyrosine_recombinase_XerCD"/>
</dbReference>
<dbReference type="GO" id="GO:0006310">
    <property type="term" value="P:DNA recombination"/>
    <property type="evidence" value="ECO:0007669"/>
    <property type="project" value="UniProtKB-KW"/>
</dbReference>
<dbReference type="Pfam" id="PF13495">
    <property type="entry name" value="Phage_int_SAM_4"/>
    <property type="match status" value="1"/>
</dbReference>
<feature type="domain" description="Core-binding (CB)" evidence="7">
    <location>
        <begin position="24"/>
        <end position="107"/>
    </location>
</feature>
<evidence type="ECO:0000256" key="1">
    <source>
        <dbReference type="ARBA" id="ARBA00008857"/>
    </source>
</evidence>
<evidence type="ECO:0000256" key="4">
    <source>
        <dbReference type="ARBA" id="ARBA00023172"/>
    </source>
</evidence>
<keyword evidence="3 5" id="KW-0238">DNA-binding</keyword>
<evidence type="ECO:0000313" key="8">
    <source>
        <dbReference type="EMBL" id="PRH81216.1"/>
    </source>
</evidence>
<dbReference type="NCBIfam" id="TIGR02249">
    <property type="entry name" value="integrase_gron"/>
    <property type="match status" value="1"/>
</dbReference>
<comment type="caution">
    <text evidence="8">The sequence shown here is derived from an EMBL/GenBank/DDBJ whole genome shotgun (WGS) entry which is preliminary data.</text>
</comment>
<keyword evidence="2" id="KW-0229">DNA integration</keyword>
<protein>
    <submittedName>
        <fullName evidence="8">Integron integrase</fullName>
    </submittedName>
</protein>
<keyword evidence="9" id="KW-1185">Reference proteome</keyword>
<reference evidence="8 9" key="1">
    <citation type="submission" date="2018-03" db="EMBL/GenBank/DDBJ databases">
        <title>Arenimonas caeni sp. nov., isolated from activated sludge.</title>
        <authorList>
            <person name="Liu H."/>
        </authorList>
    </citation>
    <scope>NUCLEOTIDE SEQUENCE [LARGE SCALE GENOMIC DNA]</scope>
    <source>
        <strain evidence="9">z29</strain>
    </source>
</reference>
<dbReference type="InterPro" id="IPR004107">
    <property type="entry name" value="Integrase_SAM-like_N"/>
</dbReference>
<dbReference type="OrthoDB" id="9801717at2"/>
<dbReference type="SUPFAM" id="SSF56349">
    <property type="entry name" value="DNA breaking-rejoining enzymes"/>
    <property type="match status" value="1"/>
</dbReference>
<dbReference type="InterPro" id="IPR011946">
    <property type="entry name" value="Integrase_integron-type"/>
</dbReference>
<dbReference type="InterPro" id="IPR013762">
    <property type="entry name" value="Integrase-like_cat_sf"/>
</dbReference>
<dbReference type="InterPro" id="IPR010998">
    <property type="entry name" value="Integrase_recombinase_N"/>
</dbReference>
<accession>A0A2P6M5F4</accession>
<dbReference type="GO" id="GO:0015074">
    <property type="term" value="P:DNA integration"/>
    <property type="evidence" value="ECO:0007669"/>
    <property type="project" value="UniProtKB-KW"/>
</dbReference>
<feature type="domain" description="Tyr recombinase" evidence="6">
    <location>
        <begin position="125"/>
        <end position="341"/>
    </location>
</feature>
<dbReference type="Pfam" id="PF00589">
    <property type="entry name" value="Phage_integrase"/>
    <property type="match status" value="1"/>
</dbReference>
<keyword evidence="4" id="KW-0233">DNA recombination</keyword>
<dbReference type="InterPro" id="IPR011010">
    <property type="entry name" value="DNA_brk_join_enz"/>
</dbReference>
<dbReference type="Proteomes" id="UP000241736">
    <property type="component" value="Unassembled WGS sequence"/>
</dbReference>
<organism evidence="8 9">
    <name type="scientific">Arenimonas caeni</name>
    <dbReference type="NCBI Taxonomy" id="2058085"/>
    <lineage>
        <taxon>Bacteria</taxon>
        <taxon>Pseudomonadati</taxon>
        <taxon>Pseudomonadota</taxon>
        <taxon>Gammaproteobacteria</taxon>
        <taxon>Lysobacterales</taxon>
        <taxon>Lysobacteraceae</taxon>
        <taxon>Arenimonas</taxon>
    </lineage>
</organism>
<proteinExistence type="inferred from homology"/>
<sequence length="344" mass="38644">MERRRRNSIEVAAGDGVAPAAEQARPKGLLEAVRGKLRAKHYSLRTEAAYLGWIRRFIQAHRGRHPRLLGGREVEAFLTRLAVQGKVAASTQNQALSALLFLYREVLELKLPWMDDVVRAKRPQRLPTVLSQSEVRALLELMQGRPRVLAALLYGTGMRLMEGLRLRVKDVDFQRREIIVREPKGGHDRRTMLPASLEQALRDAIARSLRLHAADKAAGHGRVWLPHALARKYPNAAAEPAWQYVFPADERSHDPRDGTERRHHVGEEALNRHLKRAATQLGLTKPVSAHTLRHSFATHLLEAGYDIRTVQALLGHKDVATTQIYTHVLGRGASAVRSPLDARP</sequence>
<evidence type="ECO:0000256" key="3">
    <source>
        <dbReference type="ARBA" id="ARBA00023125"/>
    </source>
</evidence>
<dbReference type="PROSITE" id="PS51898">
    <property type="entry name" value="TYR_RECOMBINASE"/>
    <property type="match status" value="1"/>
</dbReference>
<dbReference type="Gene3D" id="1.10.150.130">
    <property type="match status" value="1"/>
</dbReference>
<dbReference type="InterPro" id="IPR002104">
    <property type="entry name" value="Integrase_catalytic"/>
</dbReference>
<evidence type="ECO:0000259" key="7">
    <source>
        <dbReference type="PROSITE" id="PS51900"/>
    </source>
</evidence>
<name>A0A2P6M5F4_9GAMM</name>
<dbReference type="AlphaFoldDB" id="A0A2P6M5F4"/>
<evidence type="ECO:0000256" key="5">
    <source>
        <dbReference type="PROSITE-ProRule" id="PRU01248"/>
    </source>
</evidence>
<dbReference type="Gene3D" id="1.10.443.10">
    <property type="entry name" value="Intergrase catalytic core"/>
    <property type="match status" value="1"/>
</dbReference>
<evidence type="ECO:0000256" key="2">
    <source>
        <dbReference type="ARBA" id="ARBA00022908"/>
    </source>
</evidence>
<evidence type="ECO:0000313" key="9">
    <source>
        <dbReference type="Proteomes" id="UP000241736"/>
    </source>
</evidence>
<dbReference type="EMBL" id="PVLF01000039">
    <property type="protein sequence ID" value="PRH81216.1"/>
    <property type="molecule type" value="Genomic_DNA"/>
</dbReference>
<evidence type="ECO:0000259" key="6">
    <source>
        <dbReference type="PROSITE" id="PS51898"/>
    </source>
</evidence>
<comment type="similarity">
    <text evidence="1">Belongs to the 'phage' integrase family.</text>
</comment>
<dbReference type="PANTHER" id="PTHR30349">
    <property type="entry name" value="PHAGE INTEGRASE-RELATED"/>
    <property type="match status" value="1"/>
</dbReference>
<dbReference type="PANTHER" id="PTHR30349:SF64">
    <property type="entry name" value="PROPHAGE INTEGRASE INTD-RELATED"/>
    <property type="match status" value="1"/>
</dbReference>